<dbReference type="GO" id="GO:0032259">
    <property type="term" value="P:methylation"/>
    <property type="evidence" value="ECO:0007669"/>
    <property type="project" value="UniProtKB-KW"/>
</dbReference>
<dbReference type="SUPFAM" id="SSF53335">
    <property type="entry name" value="S-adenosyl-L-methionine-dependent methyltransferases"/>
    <property type="match status" value="1"/>
</dbReference>
<reference evidence="1" key="1">
    <citation type="submission" date="2016-10" db="EMBL/GenBank/DDBJ databases">
        <title>Sequence of Gallionella enrichment culture.</title>
        <authorList>
            <person name="Poehlein A."/>
            <person name="Muehling M."/>
            <person name="Daniel R."/>
        </authorList>
    </citation>
    <scope>NUCLEOTIDE SEQUENCE</scope>
</reference>
<gene>
    <name evidence="1" type="ORF">GALL_115860</name>
</gene>
<keyword evidence="1" id="KW-0489">Methyltransferase</keyword>
<keyword evidence="1" id="KW-0808">Transferase</keyword>
<dbReference type="EMBL" id="MLJW01000044">
    <property type="protein sequence ID" value="OIR06396.1"/>
    <property type="molecule type" value="Genomic_DNA"/>
</dbReference>
<name>A0A1J5SXS1_9ZZZZ</name>
<dbReference type="Pfam" id="PF13489">
    <property type="entry name" value="Methyltransf_23"/>
    <property type="match status" value="1"/>
</dbReference>
<dbReference type="PANTHER" id="PTHR43591">
    <property type="entry name" value="METHYLTRANSFERASE"/>
    <property type="match status" value="1"/>
</dbReference>
<dbReference type="GO" id="GO:0008168">
    <property type="term" value="F:methyltransferase activity"/>
    <property type="evidence" value="ECO:0007669"/>
    <property type="project" value="UniProtKB-KW"/>
</dbReference>
<dbReference type="AlphaFoldDB" id="A0A1J5SXS1"/>
<dbReference type="InterPro" id="IPR029063">
    <property type="entry name" value="SAM-dependent_MTases_sf"/>
</dbReference>
<comment type="caution">
    <text evidence="1">The sequence shown here is derived from an EMBL/GenBank/DDBJ whole genome shotgun (WGS) entry which is preliminary data.</text>
</comment>
<evidence type="ECO:0000313" key="1">
    <source>
        <dbReference type="EMBL" id="OIR06396.1"/>
    </source>
</evidence>
<organism evidence="1">
    <name type="scientific">mine drainage metagenome</name>
    <dbReference type="NCBI Taxonomy" id="410659"/>
    <lineage>
        <taxon>unclassified sequences</taxon>
        <taxon>metagenomes</taxon>
        <taxon>ecological metagenomes</taxon>
    </lineage>
</organism>
<protein>
    <submittedName>
        <fullName evidence="1">Putative S-adenosylmethionine-dependent methyltransferase</fullName>
        <ecNumber evidence="1">2.1.1.-</ecNumber>
    </submittedName>
</protein>
<proteinExistence type="predicted"/>
<dbReference type="CDD" id="cd02440">
    <property type="entry name" value="AdoMet_MTases"/>
    <property type="match status" value="1"/>
</dbReference>
<accession>A0A1J5SXS1</accession>
<dbReference type="Gene3D" id="3.40.50.150">
    <property type="entry name" value="Vaccinia Virus protein VP39"/>
    <property type="match status" value="1"/>
</dbReference>
<dbReference type="EC" id="2.1.1.-" evidence="1"/>
<dbReference type="PANTHER" id="PTHR43591:SF24">
    <property type="entry name" value="2-METHOXY-6-POLYPRENYL-1,4-BENZOQUINOL METHYLASE, MITOCHONDRIAL"/>
    <property type="match status" value="1"/>
</dbReference>
<sequence>MAEASPKSFDYNAIPIGYYDRVFRRRRGIQSKWHHLKFKRVAREFEPGMRHLDIACGPGTFISTLSEDIESTGVDIAEQQIQYATKHYAGPRRRFQRMEPGRLPFPDASFDIASSVELIEHISSEEAKRLLEECRRVLKPSGRIVITTPNYQGLWPWIERLLNRFSSISYEDQHITKYRPRTLRVILEEAGFKEVQVETCLFSAPFAAALGWSFSDFINRIEPAVLPRRFGHLIIGTAHNP</sequence>